<dbReference type="GeneID" id="26795801"/>
<dbReference type="EMBL" id="KR604693">
    <property type="protein sequence ID" value="AKN21171.1"/>
    <property type="molecule type" value="Genomic_DNA"/>
</dbReference>
<organism evidence="1 2">
    <name type="scientific">Pectobacterium phage Peat1</name>
    <dbReference type="NCBI Taxonomy" id="1654601"/>
    <lineage>
        <taxon>Viruses</taxon>
        <taxon>Duplodnaviria</taxon>
        <taxon>Heunggongvirae</taxon>
        <taxon>Uroviricota</taxon>
        <taxon>Caudoviricetes</taxon>
        <taxon>Autographivirales</taxon>
        <taxon>Autoscriptoviridae</taxon>
        <taxon>Corkvirinae</taxon>
        <taxon>Phimunavirus</taxon>
        <taxon>Phimunavirus peat1</taxon>
    </lineage>
</organism>
<keyword evidence="2" id="KW-1185">Reference proteome</keyword>
<name>A0A0H3YEN2_9CAUD</name>
<evidence type="ECO:0000313" key="2">
    <source>
        <dbReference type="Proteomes" id="UP000203782"/>
    </source>
</evidence>
<protein>
    <submittedName>
        <fullName evidence="1">Uncharacterized protein</fullName>
    </submittedName>
</protein>
<proteinExistence type="predicted"/>
<evidence type="ECO:0000313" key="1">
    <source>
        <dbReference type="EMBL" id="AKN21171.1"/>
    </source>
</evidence>
<dbReference type="Proteomes" id="UP000203782">
    <property type="component" value="Segment"/>
</dbReference>
<accession>A0A0H3YEN2</accession>
<dbReference type="RefSeq" id="YP_009224645.1">
    <property type="nucleotide sequence ID" value="NC_029081.1"/>
</dbReference>
<dbReference type="KEGG" id="vg:26795801"/>
<reference evidence="1 2" key="1">
    <citation type="journal article" date="2015" name="Genome Announc.">
        <title>Complete Genome Sequence of Phytopathogenic Pectobacterium atrosepticum Bacteriophage Peat1.</title>
        <authorList>
            <person name="Kalischuk M."/>
            <person name="Hachey J."/>
            <person name="Kawchuk L."/>
        </authorList>
    </citation>
    <scope>NUCLEOTIDE SEQUENCE [LARGE SCALE GENOMIC DNA]</scope>
</reference>
<sequence length="69" mass="7469">MHIKHSVKPSLVFSSLVPGDVYTIVGGHVYWLVCTKGRVVDLATGHMMTVADHVGLNAELVNGVYYVEG</sequence>